<dbReference type="PANTHER" id="PTHR36454">
    <property type="entry name" value="LMO2823 PROTEIN"/>
    <property type="match status" value="1"/>
</dbReference>
<dbReference type="EMBL" id="FWXW01000001">
    <property type="protein sequence ID" value="SMC41899.1"/>
    <property type="molecule type" value="Genomic_DNA"/>
</dbReference>
<dbReference type="OrthoDB" id="6396832at2"/>
<accession>A0A1W1Z0E5</accession>
<dbReference type="Proteomes" id="UP000192790">
    <property type="component" value="Unassembled WGS sequence"/>
</dbReference>
<evidence type="ECO:0000313" key="1">
    <source>
        <dbReference type="EMBL" id="SMC41899.1"/>
    </source>
</evidence>
<protein>
    <submittedName>
        <fullName evidence="1">Uncharacterized conserved protein, DUF1015 family</fullName>
    </submittedName>
</protein>
<keyword evidence="2" id="KW-1185">Reference proteome</keyword>
<dbReference type="STRING" id="1122930.SAMN02745168_0838"/>
<sequence length="419" mass="46547">MRNDFRELGFGPADILLPKDCDMTRWSVVACDQYTSEPEYWERVEKFVGAAPSTLHLILPEYRLEQGNPEEDIQNIHEAMEQSIKAGIWDTLKDSFIYVERVQKNGAVRRGLVGAVDLEQYEYLPGKAALIRATEGTVLSRIPPRLAVRRGAAVELSHVMLLADDPEDTVMGPLEAGKGGFRELYRFDLMENGGSIRGYAVDAAGAAQAAAALGALKGAMPQTGGAVPMLFAVGDGNHSLASAKAWYEEQKKDAGAGEALPCRYALAELVNLHEPALIFEPIHRVVFEIRPEELLRELEDFCRRGEPEDGRTQTVEYIWEKGAGTVCFSKPTHHLAVGTLQKFLDDYTQKYGGRIDYIHGDETAGQLGVRPGNIAFLLPAMEKSQLFETVNAEGALPRKTFSMGEPWDKRYYLEGRRIR</sequence>
<dbReference type="InterPro" id="IPR008323">
    <property type="entry name" value="UCP033563"/>
</dbReference>
<dbReference type="Pfam" id="PF06245">
    <property type="entry name" value="DUF1015"/>
    <property type="match status" value="1"/>
</dbReference>
<name>A0A1W1Z0E5_9FIRM</name>
<dbReference type="RefSeq" id="WP_084233439.1">
    <property type="nucleotide sequence ID" value="NZ_FWXW01000001.1"/>
</dbReference>
<evidence type="ECO:0000313" key="2">
    <source>
        <dbReference type="Proteomes" id="UP000192790"/>
    </source>
</evidence>
<proteinExistence type="predicted"/>
<dbReference type="AlphaFoldDB" id="A0A1W1Z0E5"/>
<reference evidence="1 2" key="1">
    <citation type="submission" date="2017-04" db="EMBL/GenBank/DDBJ databases">
        <authorList>
            <person name="Afonso C.L."/>
            <person name="Miller P.J."/>
            <person name="Scott M.A."/>
            <person name="Spackman E."/>
            <person name="Goraichik I."/>
            <person name="Dimitrov K.M."/>
            <person name="Suarez D.L."/>
            <person name="Swayne D.E."/>
        </authorList>
    </citation>
    <scope>NUCLEOTIDE SEQUENCE [LARGE SCALE GENOMIC DNA]</scope>
    <source>
        <strain evidence="1 2">DSM 12816</strain>
    </source>
</reference>
<organism evidence="1 2">
    <name type="scientific">Papillibacter cinnamivorans DSM 12816</name>
    <dbReference type="NCBI Taxonomy" id="1122930"/>
    <lineage>
        <taxon>Bacteria</taxon>
        <taxon>Bacillati</taxon>
        <taxon>Bacillota</taxon>
        <taxon>Clostridia</taxon>
        <taxon>Eubacteriales</taxon>
        <taxon>Oscillospiraceae</taxon>
        <taxon>Papillibacter</taxon>
    </lineage>
</organism>
<gene>
    <name evidence="1" type="ORF">SAMN02745168_0838</name>
</gene>
<dbReference type="PANTHER" id="PTHR36454:SF1">
    <property type="entry name" value="DUF1015 DOMAIN-CONTAINING PROTEIN"/>
    <property type="match status" value="1"/>
</dbReference>